<sequence>MKVRSGADFTALVQQRNQQLRNQAMCDVPSLLELLLLNFELGDFLETFFFLSTIKS</sequence>
<evidence type="ECO:0000313" key="2">
    <source>
        <dbReference type="Proteomes" id="UP000265566"/>
    </source>
</evidence>
<name>A0A396H3R5_MEDTR</name>
<reference evidence="2" key="1">
    <citation type="journal article" date="2018" name="Nat. Plants">
        <title>Whole-genome landscape of Medicago truncatula symbiotic genes.</title>
        <authorList>
            <person name="Pecrix Y."/>
            <person name="Staton S.E."/>
            <person name="Sallet E."/>
            <person name="Lelandais-Briere C."/>
            <person name="Moreau S."/>
            <person name="Carrere S."/>
            <person name="Blein T."/>
            <person name="Jardinaud M.F."/>
            <person name="Latrasse D."/>
            <person name="Zouine M."/>
            <person name="Zahm M."/>
            <person name="Kreplak J."/>
            <person name="Mayjonade B."/>
            <person name="Satge C."/>
            <person name="Perez M."/>
            <person name="Cauet S."/>
            <person name="Marande W."/>
            <person name="Chantry-Darmon C."/>
            <person name="Lopez-Roques C."/>
            <person name="Bouchez O."/>
            <person name="Berard A."/>
            <person name="Debelle F."/>
            <person name="Munos S."/>
            <person name="Bendahmane A."/>
            <person name="Berges H."/>
            <person name="Niebel A."/>
            <person name="Buitink J."/>
            <person name="Frugier F."/>
            <person name="Benhamed M."/>
            <person name="Crespi M."/>
            <person name="Gouzy J."/>
            <person name="Gamas P."/>
        </authorList>
    </citation>
    <scope>NUCLEOTIDE SEQUENCE [LARGE SCALE GENOMIC DNA]</scope>
    <source>
        <strain evidence="2">cv. Jemalong A17</strain>
    </source>
</reference>
<proteinExistence type="predicted"/>
<organism evidence="1 2">
    <name type="scientific">Medicago truncatula</name>
    <name type="common">Barrel medic</name>
    <name type="synonym">Medicago tribuloides</name>
    <dbReference type="NCBI Taxonomy" id="3880"/>
    <lineage>
        <taxon>Eukaryota</taxon>
        <taxon>Viridiplantae</taxon>
        <taxon>Streptophyta</taxon>
        <taxon>Embryophyta</taxon>
        <taxon>Tracheophyta</taxon>
        <taxon>Spermatophyta</taxon>
        <taxon>Magnoliopsida</taxon>
        <taxon>eudicotyledons</taxon>
        <taxon>Gunneridae</taxon>
        <taxon>Pentapetalae</taxon>
        <taxon>rosids</taxon>
        <taxon>fabids</taxon>
        <taxon>Fabales</taxon>
        <taxon>Fabaceae</taxon>
        <taxon>Papilionoideae</taxon>
        <taxon>50 kb inversion clade</taxon>
        <taxon>NPAAA clade</taxon>
        <taxon>Hologalegina</taxon>
        <taxon>IRL clade</taxon>
        <taxon>Trifolieae</taxon>
        <taxon>Medicago</taxon>
    </lineage>
</organism>
<gene>
    <name evidence="1" type="ORF">MtrunA17_Chr7g0232851</name>
</gene>
<dbReference type="Gramene" id="rna39949">
    <property type="protein sequence ID" value="RHN45577.1"/>
    <property type="gene ID" value="gene39949"/>
</dbReference>
<comment type="caution">
    <text evidence="1">The sequence shown here is derived from an EMBL/GenBank/DDBJ whole genome shotgun (WGS) entry which is preliminary data.</text>
</comment>
<dbReference type="AlphaFoldDB" id="A0A396H3R5"/>
<dbReference type="Proteomes" id="UP000265566">
    <property type="component" value="Chromosome 7"/>
</dbReference>
<evidence type="ECO:0000313" key="1">
    <source>
        <dbReference type="EMBL" id="RHN45577.1"/>
    </source>
</evidence>
<dbReference type="EMBL" id="PSQE01000007">
    <property type="protein sequence ID" value="RHN45577.1"/>
    <property type="molecule type" value="Genomic_DNA"/>
</dbReference>
<accession>A0A396H3R5</accession>
<protein>
    <submittedName>
        <fullName evidence="1">Uncharacterized protein</fullName>
    </submittedName>
</protein>